<feature type="compositionally biased region" description="Low complexity" evidence="1">
    <location>
        <begin position="169"/>
        <end position="186"/>
    </location>
</feature>
<feature type="region of interest" description="Disordered" evidence="1">
    <location>
        <begin position="1"/>
        <end position="46"/>
    </location>
</feature>
<evidence type="ECO:0000313" key="3">
    <source>
        <dbReference type="Proteomes" id="UP000279259"/>
    </source>
</evidence>
<sequence>MSVTPRALSPASETSDDFASTTVVDSEDGDDHGNGIGNGDEDEAEDGSRIILSPDEVITAWEHAGIDESTQHAFLFLVGHTTRGALNDQSMSMDDLTDLQKWSLDLWTETFGDDESRTDDQADNLGAFQTALFVGSFMTPELLEATECLMVLQKRKGEEARATTAAATTTAAAAETTVAQGEATEAPQQSDQDLEEDDGWQLLMDSLALDD</sequence>
<name>A0A427YI74_9TREE</name>
<dbReference type="OrthoDB" id="10462264at2759"/>
<accession>A0A427YI74</accession>
<proteinExistence type="predicted"/>
<organism evidence="2 3">
    <name type="scientific">Saitozyma podzolica</name>
    <dbReference type="NCBI Taxonomy" id="1890683"/>
    <lineage>
        <taxon>Eukaryota</taxon>
        <taxon>Fungi</taxon>
        <taxon>Dikarya</taxon>
        <taxon>Basidiomycota</taxon>
        <taxon>Agaricomycotina</taxon>
        <taxon>Tremellomycetes</taxon>
        <taxon>Tremellales</taxon>
        <taxon>Trimorphomycetaceae</taxon>
        <taxon>Saitozyma</taxon>
    </lineage>
</organism>
<comment type="caution">
    <text evidence="2">The sequence shown here is derived from an EMBL/GenBank/DDBJ whole genome shotgun (WGS) entry which is preliminary data.</text>
</comment>
<evidence type="ECO:0000256" key="1">
    <source>
        <dbReference type="SAM" id="MobiDB-lite"/>
    </source>
</evidence>
<dbReference type="Proteomes" id="UP000279259">
    <property type="component" value="Unassembled WGS sequence"/>
</dbReference>
<feature type="region of interest" description="Disordered" evidence="1">
    <location>
        <begin position="169"/>
        <end position="199"/>
    </location>
</feature>
<dbReference type="EMBL" id="RSCD01000009">
    <property type="protein sequence ID" value="RSH90785.1"/>
    <property type="molecule type" value="Genomic_DNA"/>
</dbReference>
<feature type="compositionally biased region" description="Polar residues" evidence="1">
    <location>
        <begin position="11"/>
        <end position="24"/>
    </location>
</feature>
<reference evidence="2 3" key="1">
    <citation type="submission" date="2018-11" db="EMBL/GenBank/DDBJ databases">
        <title>Genome sequence of Saitozyma podzolica DSM 27192.</title>
        <authorList>
            <person name="Aliyu H."/>
            <person name="Gorte O."/>
            <person name="Ochsenreither K."/>
        </authorList>
    </citation>
    <scope>NUCLEOTIDE SEQUENCE [LARGE SCALE GENOMIC DNA]</scope>
    <source>
        <strain evidence="2 3">DSM 27192</strain>
    </source>
</reference>
<evidence type="ECO:0000313" key="2">
    <source>
        <dbReference type="EMBL" id="RSH90785.1"/>
    </source>
</evidence>
<protein>
    <submittedName>
        <fullName evidence="2">Uncharacterized protein</fullName>
    </submittedName>
</protein>
<keyword evidence="3" id="KW-1185">Reference proteome</keyword>
<dbReference type="AlphaFoldDB" id="A0A427YI74"/>
<gene>
    <name evidence="2" type="ORF">EHS25_009960</name>
</gene>